<feature type="transmembrane region" description="Helical" evidence="5">
    <location>
        <begin position="289"/>
        <end position="307"/>
    </location>
</feature>
<keyword evidence="2 5" id="KW-0812">Transmembrane</keyword>
<evidence type="ECO:0000256" key="4">
    <source>
        <dbReference type="ARBA" id="ARBA00023136"/>
    </source>
</evidence>
<evidence type="ECO:0000256" key="5">
    <source>
        <dbReference type="SAM" id="Phobius"/>
    </source>
</evidence>
<evidence type="ECO:0000256" key="1">
    <source>
        <dbReference type="ARBA" id="ARBA00004370"/>
    </source>
</evidence>
<dbReference type="PANTHER" id="PTHR48021">
    <property type="match status" value="1"/>
</dbReference>
<dbReference type="EMBL" id="JBBCAQ010000022">
    <property type="protein sequence ID" value="KAK7590399.1"/>
    <property type="molecule type" value="Genomic_DNA"/>
</dbReference>
<comment type="subcellular location">
    <subcellularLocation>
        <location evidence="1">Membrane</location>
    </subcellularLocation>
</comment>
<reference evidence="6 7" key="1">
    <citation type="submission" date="2024-03" db="EMBL/GenBank/DDBJ databases">
        <title>Adaptation during the transition from Ophiocordyceps entomopathogen to insect associate is accompanied by gene loss and intensified selection.</title>
        <authorList>
            <person name="Ward C.M."/>
            <person name="Onetto C.A."/>
            <person name="Borneman A.R."/>
        </authorList>
    </citation>
    <scope>NUCLEOTIDE SEQUENCE [LARGE SCALE GENOMIC DNA]</scope>
    <source>
        <strain evidence="6">AWRI1</strain>
        <tissue evidence="6">Single Adult Female</tissue>
    </source>
</reference>
<proteinExistence type="predicted"/>
<evidence type="ECO:0000313" key="6">
    <source>
        <dbReference type="EMBL" id="KAK7590399.1"/>
    </source>
</evidence>
<accession>A0AAN9TJN8</accession>
<feature type="transmembrane region" description="Helical" evidence="5">
    <location>
        <begin position="28"/>
        <end position="48"/>
    </location>
</feature>
<dbReference type="InterPro" id="IPR036259">
    <property type="entry name" value="MFS_trans_sf"/>
</dbReference>
<keyword evidence="7" id="KW-1185">Reference proteome</keyword>
<protein>
    <submittedName>
        <fullName evidence="6">Uncharacterized protein</fullName>
    </submittedName>
</protein>
<dbReference type="Pfam" id="PF00083">
    <property type="entry name" value="Sugar_tr"/>
    <property type="match status" value="1"/>
</dbReference>
<evidence type="ECO:0000256" key="3">
    <source>
        <dbReference type="ARBA" id="ARBA00022989"/>
    </source>
</evidence>
<organism evidence="6 7">
    <name type="scientific">Parthenolecanium corni</name>
    <dbReference type="NCBI Taxonomy" id="536013"/>
    <lineage>
        <taxon>Eukaryota</taxon>
        <taxon>Metazoa</taxon>
        <taxon>Ecdysozoa</taxon>
        <taxon>Arthropoda</taxon>
        <taxon>Hexapoda</taxon>
        <taxon>Insecta</taxon>
        <taxon>Pterygota</taxon>
        <taxon>Neoptera</taxon>
        <taxon>Paraneoptera</taxon>
        <taxon>Hemiptera</taxon>
        <taxon>Sternorrhyncha</taxon>
        <taxon>Coccoidea</taxon>
        <taxon>Coccidae</taxon>
        <taxon>Parthenolecanium</taxon>
    </lineage>
</organism>
<dbReference type="AlphaFoldDB" id="A0AAN9TJN8"/>
<feature type="transmembrane region" description="Helical" evidence="5">
    <location>
        <begin position="209"/>
        <end position="227"/>
    </location>
</feature>
<dbReference type="PANTHER" id="PTHR48021:SF1">
    <property type="entry name" value="GH07001P-RELATED"/>
    <property type="match status" value="1"/>
</dbReference>
<comment type="caution">
    <text evidence="6">The sequence shown here is derived from an EMBL/GenBank/DDBJ whole genome shotgun (WGS) entry which is preliminary data.</text>
</comment>
<feature type="transmembrane region" description="Helical" evidence="5">
    <location>
        <begin position="376"/>
        <end position="400"/>
    </location>
</feature>
<evidence type="ECO:0000313" key="7">
    <source>
        <dbReference type="Proteomes" id="UP001367676"/>
    </source>
</evidence>
<keyword evidence="4 5" id="KW-0472">Membrane</keyword>
<feature type="transmembrane region" description="Helical" evidence="5">
    <location>
        <begin position="112"/>
        <end position="129"/>
    </location>
</feature>
<dbReference type="SUPFAM" id="SSF103473">
    <property type="entry name" value="MFS general substrate transporter"/>
    <property type="match status" value="1"/>
</dbReference>
<sequence>MVSGLVMMRETFKHDIYVDAAPKLLVDLLPLLGDIFGACMCGFCLYFYGRKKNLIYTTLLFLVPQLVFVSDLHPIIDFTGIVALYFANRFLIVTLSVYVAEVVEPRFRAPFFGVYFVGMAFGHMAGNFLPSTSKLPIVGCFSLTITALVLAFLSPESPYYMALKRRREEAEDLFDMLRVGTGNLNESSALFNKAEADRRVRRQGIISQVYRRTFIVPVSIVFFMLLANNDMCYIVQPVLDELLAEVGTPAADADTGGSRFTLVFVLRNVLPVAGSAAFLGLTLKFGRRIIFIVSIGLSLLIFPLLHLCKSMSSVPKVIYTLCYLFGYMGAKQMTRIVSSELFPSSVRELGVASCDSIETLIFLLERMSLYGGTGTWYYYVISNARWIFIPLGLTYTLFFLPETKDLPVVDAEILGGDLNVGPYFAKRPEDDEY</sequence>
<keyword evidence="3 5" id="KW-1133">Transmembrane helix</keyword>
<dbReference type="Gene3D" id="1.20.1250.20">
    <property type="entry name" value="MFS general substrate transporter like domains"/>
    <property type="match status" value="1"/>
</dbReference>
<dbReference type="Proteomes" id="UP001367676">
    <property type="component" value="Unassembled WGS sequence"/>
</dbReference>
<feature type="transmembrane region" description="Helical" evidence="5">
    <location>
        <begin position="260"/>
        <end position="282"/>
    </location>
</feature>
<gene>
    <name evidence="6" type="ORF">V9T40_002012</name>
</gene>
<evidence type="ECO:0000256" key="2">
    <source>
        <dbReference type="ARBA" id="ARBA00022692"/>
    </source>
</evidence>
<dbReference type="GO" id="GO:0016020">
    <property type="term" value="C:membrane"/>
    <property type="evidence" value="ECO:0007669"/>
    <property type="project" value="UniProtKB-SubCell"/>
</dbReference>
<dbReference type="InterPro" id="IPR050549">
    <property type="entry name" value="MFS_Trehalose_Transporter"/>
</dbReference>
<dbReference type="GO" id="GO:0022857">
    <property type="term" value="F:transmembrane transporter activity"/>
    <property type="evidence" value="ECO:0007669"/>
    <property type="project" value="InterPro"/>
</dbReference>
<feature type="transmembrane region" description="Helical" evidence="5">
    <location>
        <begin position="82"/>
        <end position="100"/>
    </location>
</feature>
<feature type="transmembrane region" description="Helical" evidence="5">
    <location>
        <begin position="135"/>
        <end position="155"/>
    </location>
</feature>
<name>A0AAN9TJN8_9HEMI</name>
<dbReference type="InterPro" id="IPR005828">
    <property type="entry name" value="MFS_sugar_transport-like"/>
</dbReference>
<feature type="transmembrane region" description="Helical" evidence="5">
    <location>
        <begin position="313"/>
        <end position="330"/>
    </location>
</feature>
<feature type="transmembrane region" description="Helical" evidence="5">
    <location>
        <begin position="55"/>
        <end position="76"/>
    </location>
</feature>